<feature type="compositionally biased region" description="Basic and acidic residues" evidence="1">
    <location>
        <begin position="1"/>
        <end position="24"/>
    </location>
</feature>
<comment type="caution">
    <text evidence="2">The sequence shown here is derived from an EMBL/GenBank/DDBJ whole genome shotgun (WGS) entry which is preliminary data.</text>
</comment>
<keyword evidence="3" id="KW-1185">Reference proteome</keyword>
<feature type="compositionally biased region" description="Basic and acidic residues" evidence="1">
    <location>
        <begin position="342"/>
        <end position="377"/>
    </location>
</feature>
<dbReference type="Proteomes" id="UP001501442">
    <property type="component" value="Unassembled WGS sequence"/>
</dbReference>
<feature type="region of interest" description="Disordered" evidence="1">
    <location>
        <begin position="1"/>
        <end position="386"/>
    </location>
</feature>
<evidence type="ECO:0000313" key="3">
    <source>
        <dbReference type="Proteomes" id="UP001501442"/>
    </source>
</evidence>
<protein>
    <submittedName>
        <fullName evidence="2">Uncharacterized protein</fullName>
    </submittedName>
</protein>
<dbReference type="EMBL" id="BAABHK010000012">
    <property type="protein sequence ID" value="GAA4633234.1"/>
    <property type="molecule type" value="Genomic_DNA"/>
</dbReference>
<feature type="region of interest" description="Disordered" evidence="1">
    <location>
        <begin position="607"/>
        <end position="710"/>
    </location>
</feature>
<feature type="compositionally biased region" description="Basic and acidic residues" evidence="1">
    <location>
        <begin position="621"/>
        <end position="635"/>
    </location>
</feature>
<name>A0ABP8UJL8_9ACTN</name>
<feature type="compositionally biased region" description="Basic and acidic residues" evidence="1">
    <location>
        <begin position="649"/>
        <end position="667"/>
    </location>
</feature>
<evidence type="ECO:0000313" key="2">
    <source>
        <dbReference type="EMBL" id="GAA4633234.1"/>
    </source>
</evidence>
<feature type="compositionally biased region" description="Basic and acidic residues" evidence="1">
    <location>
        <begin position="263"/>
        <end position="281"/>
    </location>
</feature>
<sequence length="710" mass="75514">MSAERDQRDGDGPDRRPRPARQDRPGSASGGSRDRQSGARWSSKGSANRAGGRPRRDDSTGGSGGERSGSAGARSSAGRPGGFQKPGNPQRPSSGQRYGNARDDQGTGRSQARRPKPFRDSDTEGTSGWNRSSRRDDTRGRGASGGGGRPTGSGKWRNERGGTRPGGRPADRGEQAASSPRRPSDRSSRYDDERTERRDERGYRSRDNNGPRGTRNFSARRDDDRSGGRGGSTRDDSGRPRTGAAGASRRDDRPGGGRGGFRAPEKGEEGYRPRQGGKEGSRPPQGGREGSRPPQGGKEGSRSPQERTGGFQRRDGGRRDFRGGQGAGSRDGAEGQRGGHRRRDDAKGGRRPAERGMRRPSSRDGRPSDAPRPRRDPGPPVPEDVTGAELDAAARGELKTLPKDLATEVARHLVMAGRLIDDDPELAYQHALAARGRAARVGIVREACGLAAYHAGLWSVALSELRAARRLSGQEAYLAIMADAERGLGRPERALDLAKSDEARRLPKAEAIEMRIVESGVRRDLGQPGAAVLALQVPELKDERWRPWSARLFYAYADALIDAGREEEASDWFARAAAADRDGETDAAERYAELEGLEIIDTEFADGEPGEGVAAQAGTHADVDSRHHADARSDADADGEPGAGVAAEAETHADVDAAPHADARSDAEPSEGLATEPSAGAATGPEAHADAESEADVADGDVRRADAEDE</sequence>
<feature type="compositionally biased region" description="Basic and acidic residues" evidence="1">
    <location>
        <begin position="182"/>
        <end position="209"/>
    </location>
</feature>
<feature type="compositionally biased region" description="Basic and acidic residues" evidence="1">
    <location>
        <begin position="700"/>
        <end position="710"/>
    </location>
</feature>
<evidence type="ECO:0000256" key="1">
    <source>
        <dbReference type="SAM" id="MobiDB-lite"/>
    </source>
</evidence>
<reference evidence="3" key="1">
    <citation type="journal article" date="2019" name="Int. J. Syst. Evol. Microbiol.">
        <title>The Global Catalogue of Microorganisms (GCM) 10K type strain sequencing project: providing services to taxonomists for standard genome sequencing and annotation.</title>
        <authorList>
            <consortium name="The Broad Institute Genomics Platform"/>
            <consortium name="The Broad Institute Genome Sequencing Center for Infectious Disease"/>
            <person name="Wu L."/>
            <person name="Ma J."/>
        </authorList>
    </citation>
    <scope>NUCLEOTIDE SEQUENCE [LARGE SCALE GENOMIC DNA]</scope>
    <source>
        <strain evidence="3">JCM 17939</strain>
    </source>
</reference>
<feature type="compositionally biased region" description="Basic and acidic residues" evidence="1">
    <location>
        <begin position="219"/>
        <end position="239"/>
    </location>
</feature>
<organism evidence="2 3">
    <name type="scientific">Actinoallomurus vinaceus</name>
    <dbReference type="NCBI Taxonomy" id="1080074"/>
    <lineage>
        <taxon>Bacteria</taxon>
        <taxon>Bacillati</taxon>
        <taxon>Actinomycetota</taxon>
        <taxon>Actinomycetes</taxon>
        <taxon>Streptosporangiales</taxon>
        <taxon>Thermomonosporaceae</taxon>
        <taxon>Actinoallomurus</taxon>
    </lineage>
</organism>
<accession>A0ABP8UJL8</accession>
<proteinExistence type="predicted"/>
<feature type="compositionally biased region" description="Basic and acidic residues" evidence="1">
    <location>
        <begin position="312"/>
        <end position="322"/>
    </location>
</feature>
<gene>
    <name evidence="2" type="ORF">GCM10023196_069970</name>
</gene>
<feature type="compositionally biased region" description="Low complexity" evidence="1">
    <location>
        <begin position="68"/>
        <end position="78"/>
    </location>
</feature>
<feature type="compositionally biased region" description="Gly residues" evidence="1">
    <location>
        <begin position="142"/>
        <end position="151"/>
    </location>
</feature>